<keyword evidence="2" id="KW-1185">Reference proteome</keyword>
<organism evidence="3">
    <name type="scientific">Nippostrongylus brasiliensis</name>
    <name type="common">Rat hookworm</name>
    <dbReference type="NCBI Taxonomy" id="27835"/>
    <lineage>
        <taxon>Eukaryota</taxon>
        <taxon>Metazoa</taxon>
        <taxon>Ecdysozoa</taxon>
        <taxon>Nematoda</taxon>
        <taxon>Chromadorea</taxon>
        <taxon>Rhabditida</taxon>
        <taxon>Rhabditina</taxon>
        <taxon>Rhabditomorpha</taxon>
        <taxon>Strongyloidea</taxon>
        <taxon>Heligmosomidae</taxon>
        <taxon>Nippostrongylus</taxon>
    </lineage>
</organism>
<reference evidence="1 2" key="2">
    <citation type="submission" date="2018-11" db="EMBL/GenBank/DDBJ databases">
        <authorList>
            <consortium name="Pathogen Informatics"/>
        </authorList>
    </citation>
    <scope>NUCLEOTIDE SEQUENCE [LARGE SCALE GENOMIC DNA]</scope>
</reference>
<accession>A0A0N4YTS0</accession>
<sequence>MRKRAEIALWALRDGHTFIILQHVNAVLRHLTSMSKAVQKEESLVVDHYIQWRKLHDLLATRIIEHDVYRTIQEQEILGIPDQCGGKLLKCHSSYLKAFTTYVPGSREHDDHSG</sequence>
<gene>
    <name evidence="1" type="ORF">NBR_LOCUS20643</name>
</gene>
<evidence type="ECO:0000313" key="1">
    <source>
        <dbReference type="EMBL" id="VDL84380.1"/>
    </source>
</evidence>
<dbReference type="EMBL" id="UYSL01025364">
    <property type="protein sequence ID" value="VDL84380.1"/>
    <property type="molecule type" value="Genomic_DNA"/>
</dbReference>
<reference evidence="3" key="1">
    <citation type="submission" date="2017-02" db="UniProtKB">
        <authorList>
            <consortium name="WormBaseParasite"/>
        </authorList>
    </citation>
    <scope>IDENTIFICATION</scope>
</reference>
<evidence type="ECO:0000313" key="3">
    <source>
        <dbReference type="WBParaSite" id="NBR_0002064201-mRNA-1"/>
    </source>
</evidence>
<dbReference type="Proteomes" id="UP000271162">
    <property type="component" value="Unassembled WGS sequence"/>
</dbReference>
<dbReference type="WBParaSite" id="NBR_0002064201-mRNA-1">
    <property type="protein sequence ID" value="NBR_0002064201-mRNA-1"/>
    <property type="gene ID" value="NBR_0002064201"/>
</dbReference>
<dbReference type="AlphaFoldDB" id="A0A0N4YTS0"/>
<name>A0A0N4YTS0_NIPBR</name>
<evidence type="ECO:0000313" key="2">
    <source>
        <dbReference type="Proteomes" id="UP000271162"/>
    </source>
</evidence>
<protein>
    <submittedName>
        <fullName evidence="3">Transposase</fullName>
    </submittedName>
</protein>
<proteinExistence type="predicted"/>